<keyword evidence="4" id="KW-0539">Nucleus</keyword>
<dbReference type="EMBL" id="CAJNRD030001120">
    <property type="protein sequence ID" value="CAG5094034.1"/>
    <property type="molecule type" value="Genomic_DNA"/>
</dbReference>
<name>A0A8J2HDB4_COTCN</name>
<evidence type="ECO:0000313" key="7">
    <source>
        <dbReference type="Proteomes" id="UP000786811"/>
    </source>
</evidence>
<protein>
    <submittedName>
        <fullName evidence="6">Similar to Cdk2ap2: Cyclin-dependent kinase 2-associated protein 2 (Mus musculus)</fullName>
    </submittedName>
</protein>
<accession>A0A8J2HDB4</accession>
<gene>
    <name evidence="6" type="ORF">HICCMSTLAB_LOCUS7360</name>
</gene>
<keyword evidence="6" id="KW-0418">Kinase</keyword>
<sequence>MFWPTNPEPAGKRRENFNFIYRINEKTMNGQWNAEDMSSKLLLSPSSSSSSSSSRRARTLSGNSSTNVTVNNNNNGEKKRNSRKPIPRPHETEEEAILRRFHDAQRMAQELGRDIRLTYAGSRTSAERLKMGIIQARMLVRDCLLETEINLRQ</sequence>
<dbReference type="Pfam" id="PF09806">
    <property type="entry name" value="CDK2AP"/>
    <property type="match status" value="1"/>
</dbReference>
<keyword evidence="7" id="KW-1185">Reference proteome</keyword>
<comment type="similarity">
    <text evidence="2">Belongs to the CDK2AP family.</text>
</comment>
<evidence type="ECO:0000256" key="3">
    <source>
        <dbReference type="ARBA" id="ARBA00022553"/>
    </source>
</evidence>
<dbReference type="GO" id="GO:0016301">
    <property type="term" value="F:kinase activity"/>
    <property type="evidence" value="ECO:0007669"/>
    <property type="project" value="UniProtKB-KW"/>
</dbReference>
<comment type="caution">
    <text evidence="6">The sequence shown here is derived from an EMBL/GenBank/DDBJ whole genome shotgun (WGS) entry which is preliminary data.</text>
</comment>
<dbReference type="GO" id="GO:0005737">
    <property type="term" value="C:cytoplasm"/>
    <property type="evidence" value="ECO:0007669"/>
    <property type="project" value="TreeGrafter"/>
</dbReference>
<dbReference type="InterPro" id="IPR017266">
    <property type="entry name" value="DOC_1/2"/>
</dbReference>
<evidence type="ECO:0000256" key="4">
    <source>
        <dbReference type="ARBA" id="ARBA00023242"/>
    </source>
</evidence>
<keyword evidence="6" id="KW-0808">Transferase</keyword>
<comment type="subcellular location">
    <subcellularLocation>
        <location evidence="1">Nucleus</location>
    </subcellularLocation>
</comment>
<dbReference type="OrthoDB" id="9628807at2759"/>
<feature type="region of interest" description="Disordered" evidence="5">
    <location>
        <begin position="42"/>
        <end position="92"/>
    </location>
</feature>
<organism evidence="6 7">
    <name type="scientific">Cotesia congregata</name>
    <name type="common">Parasitoid wasp</name>
    <name type="synonym">Apanteles congregatus</name>
    <dbReference type="NCBI Taxonomy" id="51543"/>
    <lineage>
        <taxon>Eukaryota</taxon>
        <taxon>Metazoa</taxon>
        <taxon>Ecdysozoa</taxon>
        <taxon>Arthropoda</taxon>
        <taxon>Hexapoda</taxon>
        <taxon>Insecta</taxon>
        <taxon>Pterygota</taxon>
        <taxon>Neoptera</taxon>
        <taxon>Endopterygota</taxon>
        <taxon>Hymenoptera</taxon>
        <taxon>Apocrita</taxon>
        <taxon>Ichneumonoidea</taxon>
        <taxon>Braconidae</taxon>
        <taxon>Microgastrinae</taxon>
        <taxon>Cotesia</taxon>
    </lineage>
</organism>
<dbReference type="Gene3D" id="6.10.140.1300">
    <property type="match status" value="1"/>
</dbReference>
<feature type="compositionally biased region" description="Low complexity" evidence="5">
    <location>
        <begin position="42"/>
        <end position="54"/>
    </location>
</feature>
<proteinExistence type="inferred from homology"/>
<dbReference type="GO" id="GO:0005634">
    <property type="term" value="C:nucleus"/>
    <property type="evidence" value="ECO:0007669"/>
    <property type="project" value="UniProtKB-SubCell"/>
</dbReference>
<reference evidence="6" key="1">
    <citation type="submission" date="2021-04" db="EMBL/GenBank/DDBJ databases">
        <authorList>
            <person name="Chebbi M.A.C M."/>
        </authorList>
    </citation>
    <scope>NUCLEOTIDE SEQUENCE</scope>
</reference>
<feature type="compositionally biased region" description="Low complexity" evidence="5">
    <location>
        <begin position="63"/>
        <end position="75"/>
    </location>
</feature>
<evidence type="ECO:0000256" key="1">
    <source>
        <dbReference type="ARBA" id="ARBA00004123"/>
    </source>
</evidence>
<evidence type="ECO:0000256" key="5">
    <source>
        <dbReference type="SAM" id="MobiDB-lite"/>
    </source>
</evidence>
<keyword evidence="3" id="KW-0597">Phosphoprotein</keyword>
<dbReference type="PANTHER" id="PTHR22607:SF3">
    <property type="entry name" value="CDK2-ASSOCIATED PROTEIN 1, ISOFORM B"/>
    <property type="match status" value="1"/>
</dbReference>
<evidence type="ECO:0000313" key="6">
    <source>
        <dbReference type="EMBL" id="CAG5094034.1"/>
    </source>
</evidence>
<dbReference type="PANTHER" id="PTHR22607">
    <property type="entry name" value="DELETED IN ORAL CANCER 1/CDK2-ASSOCIATED PROTEIN 1"/>
    <property type="match status" value="1"/>
</dbReference>
<evidence type="ECO:0000256" key="2">
    <source>
        <dbReference type="ARBA" id="ARBA00008485"/>
    </source>
</evidence>
<dbReference type="Proteomes" id="UP000786811">
    <property type="component" value="Unassembled WGS sequence"/>
</dbReference>
<dbReference type="AlphaFoldDB" id="A0A8J2HDB4"/>